<evidence type="ECO:0000256" key="5">
    <source>
        <dbReference type="ARBA" id="ARBA00022963"/>
    </source>
</evidence>
<name>A0A9W7B079_9STRA</name>
<evidence type="ECO:0000256" key="4">
    <source>
        <dbReference type="ARBA" id="ARBA00022801"/>
    </source>
</evidence>
<evidence type="ECO:0000256" key="7">
    <source>
        <dbReference type="SAM" id="MobiDB-lite"/>
    </source>
</evidence>
<dbReference type="PROSITE" id="PS50003">
    <property type="entry name" value="PH_DOMAIN"/>
    <property type="match status" value="1"/>
</dbReference>
<keyword evidence="4" id="KW-0378">Hydrolase</keyword>
<keyword evidence="5" id="KW-0442">Lipid degradation</keyword>
<dbReference type="PANTHER" id="PTHR18896">
    <property type="entry name" value="PHOSPHOLIPASE D"/>
    <property type="match status" value="1"/>
</dbReference>
<comment type="catalytic activity">
    <reaction evidence="1">
        <text>a 1,2-diacyl-sn-glycero-3-phosphocholine + H2O = a 1,2-diacyl-sn-glycero-3-phosphate + choline + H(+)</text>
        <dbReference type="Rhea" id="RHEA:14445"/>
        <dbReference type="ChEBI" id="CHEBI:15354"/>
        <dbReference type="ChEBI" id="CHEBI:15377"/>
        <dbReference type="ChEBI" id="CHEBI:15378"/>
        <dbReference type="ChEBI" id="CHEBI:57643"/>
        <dbReference type="ChEBI" id="CHEBI:58608"/>
        <dbReference type="EC" id="3.1.4.4"/>
    </reaction>
</comment>
<dbReference type="Pfam" id="PF13091">
    <property type="entry name" value="PLDc_2"/>
    <property type="match status" value="1"/>
</dbReference>
<reference evidence="11" key="1">
    <citation type="journal article" date="2023" name="Commun. Biol.">
        <title>Genome analysis of Parmales, the sister group of diatoms, reveals the evolutionary specialization of diatoms from phago-mixotrophs to photoautotrophs.</title>
        <authorList>
            <person name="Ban H."/>
            <person name="Sato S."/>
            <person name="Yoshikawa S."/>
            <person name="Yamada K."/>
            <person name="Nakamura Y."/>
            <person name="Ichinomiya M."/>
            <person name="Sato N."/>
            <person name="Blanc-Mathieu R."/>
            <person name="Endo H."/>
            <person name="Kuwata A."/>
            <person name="Ogata H."/>
        </authorList>
    </citation>
    <scope>NUCLEOTIDE SEQUENCE [LARGE SCALE GENOMIC DNA]</scope>
    <source>
        <strain evidence="11">NIES 3701</strain>
    </source>
</reference>
<evidence type="ECO:0000256" key="2">
    <source>
        <dbReference type="ARBA" id="ARBA00012027"/>
    </source>
</evidence>
<dbReference type="CDD" id="cd09141">
    <property type="entry name" value="PLDc_vPLD1_2_yPLD_like_2"/>
    <property type="match status" value="1"/>
</dbReference>
<dbReference type="EC" id="3.1.4.4" evidence="2"/>
<dbReference type="EMBL" id="BRXY01000256">
    <property type="protein sequence ID" value="GMH81389.1"/>
    <property type="molecule type" value="Genomic_DNA"/>
</dbReference>
<feature type="region of interest" description="Disordered" evidence="7">
    <location>
        <begin position="30"/>
        <end position="95"/>
    </location>
</feature>
<dbReference type="SUPFAM" id="SSF50729">
    <property type="entry name" value="PH domain-like"/>
    <property type="match status" value="1"/>
</dbReference>
<comment type="caution">
    <text evidence="10">The sequence shown here is derived from an EMBL/GenBank/DDBJ whole genome shotgun (WGS) entry which is preliminary data.</text>
</comment>
<evidence type="ECO:0000259" key="8">
    <source>
        <dbReference type="PROSITE" id="PS50003"/>
    </source>
</evidence>
<evidence type="ECO:0000259" key="9">
    <source>
        <dbReference type="PROSITE" id="PS50035"/>
    </source>
</evidence>
<evidence type="ECO:0000256" key="6">
    <source>
        <dbReference type="ARBA" id="ARBA00023098"/>
    </source>
</evidence>
<feature type="domain" description="PH" evidence="8">
    <location>
        <begin position="174"/>
        <end position="275"/>
    </location>
</feature>
<feature type="region of interest" description="Disordered" evidence="7">
    <location>
        <begin position="935"/>
        <end position="954"/>
    </location>
</feature>
<keyword evidence="3" id="KW-0677">Repeat</keyword>
<evidence type="ECO:0000256" key="1">
    <source>
        <dbReference type="ARBA" id="ARBA00000798"/>
    </source>
</evidence>
<dbReference type="Pfam" id="PF00614">
    <property type="entry name" value="PLDc"/>
    <property type="match status" value="1"/>
</dbReference>
<dbReference type="PROSITE" id="PS50035">
    <property type="entry name" value="PLD"/>
    <property type="match status" value="2"/>
</dbReference>
<dbReference type="SMART" id="SM00233">
    <property type="entry name" value="PH"/>
    <property type="match status" value="1"/>
</dbReference>
<feature type="domain" description="PLD phosphodiesterase" evidence="9">
    <location>
        <begin position="407"/>
        <end position="434"/>
    </location>
</feature>
<dbReference type="AlphaFoldDB" id="A0A9W7B079"/>
<keyword evidence="11" id="KW-1185">Reference proteome</keyword>
<evidence type="ECO:0000256" key="3">
    <source>
        <dbReference type="ARBA" id="ARBA00022737"/>
    </source>
</evidence>
<dbReference type="GO" id="GO:0004630">
    <property type="term" value="F:phospholipase D activity"/>
    <property type="evidence" value="ECO:0007669"/>
    <property type="project" value="UniProtKB-EC"/>
</dbReference>
<organism evidence="10 11">
    <name type="scientific">Triparma strigata</name>
    <dbReference type="NCBI Taxonomy" id="1606541"/>
    <lineage>
        <taxon>Eukaryota</taxon>
        <taxon>Sar</taxon>
        <taxon>Stramenopiles</taxon>
        <taxon>Ochrophyta</taxon>
        <taxon>Bolidophyceae</taxon>
        <taxon>Parmales</taxon>
        <taxon>Triparmaceae</taxon>
        <taxon>Triparma</taxon>
    </lineage>
</organism>
<keyword evidence="6" id="KW-0443">Lipid metabolism</keyword>
<dbReference type="InterPro" id="IPR001736">
    <property type="entry name" value="PLipase_D/transphosphatidylase"/>
</dbReference>
<sequence length="994" mass="110215">MSRYRTPSGADDDLTLEMEDELFGDLDARQALHSYQSPRSSLAAESDGRGSTENPPVTPSRVPLHRSAPERVTVTSPRDSDSTRTSSPRQSSGTTMLLADMIANAPRPNMPDSELAKAAAFKASLVIRNNPKLKGDALMDALRRAEEDVVIQFKQMEEQRRLAIATAHHSVTGGQLHSGMLEKKSGGRRNSMEMTLGTWRRRWFVLKNSCLAYYINDEDDLPRDILLFDKSFTVVRERVDSHHFEIRTTSRTLQLRANTVEECDVWCAKIMSMMRTSEFCKAHVHSSFAPMRDVTSVSALVDANDYFKAVLTALDMAASEIFIAGWWVNVDVKLRRGEGDRPNDDVTLRQALTAAACERGVKIYVLLYKEQAVAMPNNSVYAEEQLKSISDNVFVLRHPHVLDVGASLWSHHEKIVVVDRRVCFVGGIDLAPGRWDKSSHECIYSDEQELLSIEKVRQSLVDERLSSLELEEIGVGVRVGVGEGSGVGNGGGLGLGVDYWNPRAGDFKPNSCGSKAWISNSFNVSQHPKMGWHDISVLLSGVEIVSDVSRHFIQRWLHHRVDAIQTNKTIPPLIPFTEGVVNAAGGPHLSCEGILRKVGENKVGVEFSNPSRCVAQVLRSGSKWSLGSKCERSIYNTMVRLIDNSEKMIYIENQYFVCGFGTTDDGFDEDRDSESPVKSGGGSGGGGEGDEDGVGGFEGTRDGLVLNGIDTGLALFARISRAILANEPFKVMVVMPHLAWEFNPVQSTILHCQNESIRELLSRLADLFPDVEDWTEYISFYNLRKWGMLKGSVPVMEEIYLHDKLVIVDDRTVLLGSANINDRSLLGTRDSEIAVLLHDANTIKTKMGGEEWEAGGFAHSLRCRLWREHLGMLVGGGGGGEGAILDPKVVEDPLGDGFQTFRFIATANRKIYESCFPSMYRNEYKKIKDVPNMKGGAGKFNPNPQSEDEWKEDGGSLKNIQGHVVTAAPYFLSEENMLPKVGQKAHLMPLRMFV</sequence>
<proteinExistence type="predicted"/>
<dbReference type="Pfam" id="PF00169">
    <property type="entry name" value="PH"/>
    <property type="match status" value="1"/>
</dbReference>
<dbReference type="InterPro" id="IPR011993">
    <property type="entry name" value="PH-like_dom_sf"/>
</dbReference>
<protein>
    <recommendedName>
        <fullName evidence="2">phospholipase D</fullName>
        <ecNumber evidence="2">3.1.4.4</ecNumber>
    </recommendedName>
</protein>
<evidence type="ECO:0000313" key="11">
    <source>
        <dbReference type="Proteomes" id="UP001165085"/>
    </source>
</evidence>
<feature type="domain" description="PLD phosphodiesterase" evidence="9">
    <location>
        <begin position="797"/>
        <end position="824"/>
    </location>
</feature>
<evidence type="ECO:0000313" key="10">
    <source>
        <dbReference type="EMBL" id="GMH81389.1"/>
    </source>
</evidence>
<dbReference type="InterPro" id="IPR015679">
    <property type="entry name" value="PLipase_D_fam"/>
</dbReference>
<dbReference type="GO" id="GO:0009395">
    <property type="term" value="P:phospholipid catabolic process"/>
    <property type="evidence" value="ECO:0007669"/>
    <property type="project" value="TreeGrafter"/>
</dbReference>
<feature type="compositionally biased region" description="Low complexity" evidence="7">
    <location>
        <begin position="72"/>
        <end position="95"/>
    </location>
</feature>
<feature type="region of interest" description="Disordered" evidence="7">
    <location>
        <begin position="668"/>
        <end position="694"/>
    </location>
</feature>
<dbReference type="Proteomes" id="UP001165085">
    <property type="component" value="Unassembled WGS sequence"/>
</dbReference>
<dbReference type="SUPFAM" id="SSF56024">
    <property type="entry name" value="Phospholipase D/nuclease"/>
    <property type="match status" value="2"/>
</dbReference>
<dbReference type="OrthoDB" id="14911at2759"/>
<gene>
    <name evidence="10" type="ORF">TrST_g1950</name>
</gene>
<dbReference type="SMART" id="SM00155">
    <property type="entry name" value="PLDc"/>
    <property type="match status" value="2"/>
</dbReference>
<dbReference type="InterPro" id="IPR001849">
    <property type="entry name" value="PH_domain"/>
</dbReference>
<dbReference type="Gene3D" id="2.30.29.30">
    <property type="entry name" value="Pleckstrin-homology domain (PH domain)/Phosphotyrosine-binding domain (PTB)"/>
    <property type="match status" value="1"/>
</dbReference>
<dbReference type="InterPro" id="IPR025202">
    <property type="entry name" value="PLD-like_dom"/>
</dbReference>
<accession>A0A9W7B079</accession>
<dbReference type="Gene3D" id="3.30.870.10">
    <property type="entry name" value="Endonuclease Chain A"/>
    <property type="match status" value="2"/>
</dbReference>
<dbReference type="PANTHER" id="PTHR18896:SF76">
    <property type="entry name" value="PHOSPHOLIPASE"/>
    <property type="match status" value="1"/>
</dbReference>